<dbReference type="Pfam" id="PF12682">
    <property type="entry name" value="Flavodoxin_4"/>
    <property type="match status" value="1"/>
</dbReference>
<evidence type="ECO:0000256" key="1">
    <source>
        <dbReference type="SAM" id="SignalP"/>
    </source>
</evidence>
<dbReference type="PANTHER" id="PTHR39201:SF1">
    <property type="entry name" value="FLAVODOXIN-LIKE DOMAIN-CONTAINING PROTEIN"/>
    <property type="match status" value="1"/>
</dbReference>
<dbReference type="PANTHER" id="PTHR39201">
    <property type="entry name" value="EXPORTED PROTEIN-RELATED"/>
    <property type="match status" value="1"/>
</dbReference>
<dbReference type="Proteomes" id="UP000774130">
    <property type="component" value="Unassembled WGS sequence"/>
</dbReference>
<gene>
    <name evidence="3" type="ORF">KUA55_09795</name>
</gene>
<dbReference type="PROSITE" id="PS00201">
    <property type="entry name" value="FLAVODOXIN"/>
    <property type="match status" value="1"/>
</dbReference>
<evidence type="ECO:0000313" key="3">
    <source>
        <dbReference type="EMBL" id="MBV7390975.1"/>
    </source>
</evidence>
<comment type="caution">
    <text evidence="3">The sequence shown here is derived from an EMBL/GenBank/DDBJ whole genome shotgun (WGS) entry which is preliminary data.</text>
</comment>
<name>A0ABS6TDM6_9ENTE</name>
<feature type="signal peptide" evidence="1">
    <location>
        <begin position="1"/>
        <end position="22"/>
    </location>
</feature>
<proteinExistence type="predicted"/>
<organism evidence="3 4">
    <name type="scientific">Enterococcus alishanensis</name>
    <dbReference type="NCBI Taxonomy" id="1303817"/>
    <lineage>
        <taxon>Bacteria</taxon>
        <taxon>Bacillati</taxon>
        <taxon>Bacillota</taxon>
        <taxon>Bacilli</taxon>
        <taxon>Lactobacillales</taxon>
        <taxon>Enterococcaceae</taxon>
        <taxon>Enterococcus</taxon>
    </lineage>
</organism>
<evidence type="ECO:0000313" key="4">
    <source>
        <dbReference type="Proteomes" id="UP000774130"/>
    </source>
</evidence>
<feature type="domain" description="Flavodoxin-like" evidence="2">
    <location>
        <begin position="38"/>
        <end position="190"/>
    </location>
</feature>
<keyword evidence="4" id="KW-1185">Reference proteome</keyword>
<accession>A0ABS6TDM6</accession>
<dbReference type="PROSITE" id="PS50902">
    <property type="entry name" value="FLAVODOXIN_LIKE"/>
    <property type="match status" value="1"/>
</dbReference>
<dbReference type="EMBL" id="JAHUZB010000003">
    <property type="protein sequence ID" value="MBV7390975.1"/>
    <property type="molecule type" value="Genomic_DNA"/>
</dbReference>
<evidence type="ECO:0000259" key="2">
    <source>
        <dbReference type="PROSITE" id="PS50902"/>
    </source>
</evidence>
<dbReference type="InterPro" id="IPR008254">
    <property type="entry name" value="Flavodoxin/NO_synth"/>
</dbReference>
<feature type="chain" id="PRO_5046035157" description="Flavodoxin-like domain-containing protein" evidence="1">
    <location>
        <begin position="23"/>
        <end position="190"/>
    </location>
</feature>
<dbReference type="PROSITE" id="PS51257">
    <property type="entry name" value="PROKAR_LIPOPROTEIN"/>
    <property type="match status" value="1"/>
</dbReference>
<protein>
    <recommendedName>
        <fullName evidence="2">Flavodoxin-like domain-containing protein</fullName>
    </recommendedName>
</protein>
<reference evidence="3 4" key="1">
    <citation type="submission" date="2021-06" db="EMBL/GenBank/DDBJ databases">
        <title>Enterococcus alishanensis sp. nov., a novel lactic acid bacterium isolated from fresh coffee beans.</title>
        <authorList>
            <person name="Chen Y.-S."/>
        </authorList>
    </citation>
    <scope>NUCLEOTIDE SEQUENCE [LARGE SCALE GENOMIC DNA]</scope>
    <source>
        <strain evidence="3 4">ALS3</strain>
    </source>
</reference>
<dbReference type="RefSeq" id="WP_218326008.1">
    <property type="nucleotide sequence ID" value="NZ_JAHUZB010000003.1"/>
</dbReference>
<sequence>MKKIIFALLGLFLLSACGTGEDAVDTRESTTVSNDNSVAIIYYSLTGTTAEVANEIQQKTGGTLIEIATAEPYSDEYSDVTDIVSEQIENDALPDLANIETSLADYDTIYLGSPIWYGSISLPIQKFLTDNDLSGKEVYPFYTSGSSGIDSAVEEVESLASGVNVHAGLGLSENDMDSMEDNVSDWLTGD</sequence>
<dbReference type="InterPro" id="IPR001226">
    <property type="entry name" value="Flavodoxin_CS"/>
</dbReference>
<keyword evidence="1" id="KW-0732">Signal</keyword>